<dbReference type="AlphaFoldDB" id="A0A2U1M0U7"/>
<evidence type="ECO:0000313" key="4">
    <source>
        <dbReference type="Proteomes" id="UP000245207"/>
    </source>
</evidence>
<proteinExistence type="predicted"/>
<keyword evidence="2" id="KW-1133">Transmembrane helix</keyword>
<feature type="transmembrane region" description="Helical" evidence="2">
    <location>
        <begin position="46"/>
        <end position="66"/>
    </location>
</feature>
<gene>
    <name evidence="3" type="ORF">CTI12_AA433490</name>
</gene>
<accession>A0A2U1M0U7</accession>
<dbReference type="Proteomes" id="UP000245207">
    <property type="component" value="Unassembled WGS sequence"/>
</dbReference>
<feature type="coiled-coil region" evidence="1">
    <location>
        <begin position="257"/>
        <end position="284"/>
    </location>
</feature>
<dbReference type="PANTHER" id="PTHR31016">
    <property type="entry name" value="OS04G0228100 PROTEIN"/>
    <property type="match status" value="1"/>
</dbReference>
<name>A0A2U1M0U7_ARTAN</name>
<organism evidence="3 4">
    <name type="scientific">Artemisia annua</name>
    <name type="common">Sweet wormwood</name>
    <dbReference type="NCBI Taxonomy" id="35608"/>
    <lineage>
        <taxon>Eukaryota</taxon>
        <taxon>Viridiplantae</taxon>
        <taxon>Streptophyta</taxon>
        <taxon>Embryophyta</taxon>
        <taxon>Tracheophyta</taxon>
        <taxon>Spermatophyta</taxon>
        <taxon>Magnoliopsida</taxon>
        <taxon>eudicotyledons</taxon>
        <taxon>Gunneridae</taxon>
        <taxon>Pentapetalae</taxon>
        <taxon>asterids</taxon>
        <taxon>campanulids</taxon>
        <taxon>Asterales</taxon>
        <taxon>Asteraceae</taxon>
        <taxon>Asteroideae</taxon>
        <taxon>Anthemideae</taxon>
        <taxon>Artemisiinae</taxon>
        <taxon>Artemisia</taxon>
    </lineage>
</organism>
<keyword evidence="2" id="KW-0812">Transmembrane</keyword>
<dbReference type="PANTHER" id="PTHR31016:SF12">
    <property type="entry name" value="OS05G0315200 PROTEIN"/>
    <property type="match status" value="1"/>
</dbReference>
<keyword evidence="1" id="KW-0175">Coiled coil</keyword>
<dbReference type="EMBL" id="PKPP01006937">
    <property type="protein sequence ID" value="PWA54879.1"/>
    <property type="molecule type" value="Genomic_DNA"/>
</dbReference>
<dbReference type="STRING" id="35608.A0A2U1M0U7"/>
<evidence type="ECO:0000313" key="3">
    <source>
        <dbReference type="EMBL" id="PWA54879.1"/>
    </source>
</evidence>
<evidence type="ECO:0000256" key="1">
    <source>
        <dbReference type="SAM" id="Coils"/>
    </source>
</evidence>
<comment type="caution">
    <text evidence="3">The sequence shown here is derived from an EMBL/GenBank/DDBJ whole genome shotgun (WGS) entry which is preliminary data.</text>
</comment>
<keyword evidence="4" id="KW-1185">Reference proteome</keyword>
<reference evidence="3 4" key="1">
    <citation type="journal article" date="2018" name="Mol. Plant">
        <title>The genome of Artemisia annua provides insight into the evolution of Asteraceae family and artemisinin biosynthesis.</title>
        <authorList>
            <person name="Shen Q."/>
            <person name="Zhang L."/>
            <person name="Liao Z."/>
            <person name="Wang S."/>
            <person name="Yan T."/>
            <person name="Shi P."/>
            <person name="Liu M."/>
            <person name="Fu X."/>
            <person name="Pan Q."/>
            <person name="Wang Y."/>
            <person name="Lv Z."/>
            <person name="Lu X."/>
            <person name="Zhang F."/>
            <person name="Jiang W."/>
            <person name="Ma Y."/>
            <person name="Chen M."/>
            <person name="Hao X."/>
            <person name="Li L."/>
            <person name="Tang Y."/>
            <person name="Lv G."/>
            <person name="Zhou Y."/>
            <person name="Sun X."/>
            <person name="Brodelius P.E."/>
            <person name="Rose J.K.C."/>
            <person name="Tang K."/>
        </authorList>
    </citation>
    <scope>NUCLEOTIDE SEQUENCE [LARGE SCALE GENOMIC DNA]</scope>
    <source>
        <strain evidence="4">cv. Huhao1</strain>
        <tissue evidence="3">Leaf</tissue>
    </source>
</reference>
<protein>
    <submittedName>
        <fullName evidence="3">Uncharacterized protein</fullName>
    </submittedName>
</protein>
<evidence type="ECO:0000256" key="2">
    <source>
        <dbReference type="SAM" id="Phobius"/>
    </source>
</evidence>
<sequence>MAQVALNVTDSSCVFPATEAEMQNTIATEDVPREYNWLGRLKNSRYVILIVVLCICASNLIAYSLWNIRSMHVKDVDIQSLHPQLYVGKETMVTLGGNTSLLTSFQINGDVRTPWIWKNPGVDFGVFWLEKPGPSLRMMMPPKSQQYDKGSAKARKSWITEGFRGNCIIFSSLVGGTIVENKTADIIQETRKLKLKKKSGIPETQSTFSNIGSSKLSQHMRTQTQPQTQTDVEIQLKASRDVSMAMAAKAKLLLGELKTVKADLAFAKERCGQLEEENIILRESSGGDGDNPKDEDLFYWSKPSFPTPTQTYRNKILANDYYLQLITENCSTYTAPTGLLESLLAEKARLAQENSVYARENRFLREIVEYHQLTMQDVVYSQHTVKPVLRQWYCQTRIYPTYVNTVGDLSLSFIVVGSSSELFCLNISIQIRNLGTHVSSHLGYHLNMNHECIFVMLKLYARRAYWQHILHEQSETAGNRSKTKHKNL</sequence>
<dbReference type="OrthoDB" id="1924603at2759"/>
<keyword evidence="2" id="KW-0472">Membrane</keyword>